<evidence type="ECO:0000256" key="1">
    <source>
        <dbReference type="SAM" id="MobiDB-lite"/>
    </source>
</evidence>
<keyword evidence="2" id="KW-0472">Membrane</keyword>
<dbReference type="EMBL" id="JBEGDP010000029">
    <property type="protein sequence ID" value="MEQ7849135.1"/>
    <property type="molecule type" value="Genomic_DNA"/>
</dbReference>
<dbReference type="RefSeq" id="WP_349805464.1">
    <property type="nucleotide sequence ID" value="NZ_JBEGDP010000029.1"/>
</dbReference>
<feature type="compositionally biased region" description="Gly residues" evidence="1">
    <location>
        <begin position="333"/>
        <end position="349"/>
    </location>
</feature>
<protein>
    <submittedName>
        <fullName evidence="4">DUF5667 domain-containing protein</fullName>
    </submittedName>
</protein>
<proteinExistence type="predicted"/>
<gene>
    <name evidence="4" type="ORF">V6R90_17810</name>
</gene>
<dbReference type="InterPro" id="IPR043725">
    <property type="entry name" value="DUF5667"/>
</dbReference>
<accession>A0ABV1P303</accession>
<keyword evidence="2" id="KW-1133">Transmembrane helix</keyword>
<feature type="region of interest" description="Disordered" evidence="1">
    <location>
        <begin position="285"/>
        <end position="376"/>
    </location>
</feature>
<name>A0ABV1P303_9ACTN</name>
<evidence type="ECO:0000256" key="2">
    <source>
        <dbReference type="SAM" id="Phobius"/>
    </source>
</evidence>
<organism evidence="4 5">
    <name type="scientific">Nocardioides kribbensis</name>
    <dbReference type="NCBI Taxonomy" id="305517"/>
    <lineage>
        <taxon>Bacteria</taxon>
        <taxon>Bacillati</taxon>
        <taxon>Actinomycetota</taxon>
        <taxon>Actinomycetes</taxon>
        <taxon>Propionibacteriales</taxon>
        <taxon>Nocardioidaceae</taxon>
        <taxon>Nocardioides</taxon>
    </lineage>
</organism>
<evidence type="ECO:0000313" key="4">
    <source>
        <dbReference type="EMBL" id="MEQ7849135.1"/>
    </source>
</evidence>
<evidence type="ECO:0000313" key="5">
    <source>
        <dbReference type="Proteomes" id="UP001482520"/>
    </source>
</evidence>
<dbReference type="Pfam" id="PF18915">
    <property type="entry name" value="DUF5667"/>
    <property type="match status" value="1"/>
</dbReference>
<evidence type="ECO:0000259" key="3">
    <source>
        <dbReference type="Pfam" id="PF18915"/>
    </source>
</evidence>
<reference evidence="4 5" key="1">
    <citation type="submission" date="2024-02" db="EMBL/GenBank/DDBJ databases">
        <title>Full genome sequence of Nocardioides kribbensis.</title>
        <authorList>
            <person name="Poletto B.L."/>
            <person name="Silva G."/>
            <person name="Galante D."/>
            <person name="Campos K.R."/>
            <person name="Santos M.B.N."/>
            <person name="Sacchi C.T."/>
        </authorList>
    </citation>
    <scope>NUCLEOTIDE SEQUENCE [LARGE SCALE GENOMIC DNA]</scope>
    <source>
        <strain evidence="4 5">O4R</strain>
    </source>
</reference>
<comment type="caution">
    <text evidence="4">The sequence shown here is derived from an EMBL/GenBank/DDBJ whole genome shotgun (WGS) entry which is preliminary data.</text>
</comment>
<dbReference type="Proteomes" id="UP001482520">
    <property type="component" value="Unassembled WGS sequence"/>
</dbReference>
<feature type="domain" description="DUF5667" evidence="3">
    <location>
        <begin position="123"/>
        <end position="234"/>
    </location>
</feature>
<keyword evidence="2" id="KW-0812">Transmembrane</keyword>
<feature type="transmembrane region" description="Helical" evidence="2">
    <location>
        <begin position="100"/>
        <end position="124"/>
    </location>
</feature>
<keyword evidence="5" id="KW-1185">Reference proteome</keyword>
<sequence>MSTGHRDAFRPARRRAEEFARLVEDASTGRADAARHAELLALVEALRAEPAPEPRPDFVLDLRERLMTAAASELVATRTSPAVVDRLTVAPRHGRRERRLAAAIGGLAVVGATSTMAVAAQSALPGDVLYPLKRAIENAHTGVSVGDDDKGATLLANASGRLAEVDQLSRSGEVEDATVITRTLDDFAVQAAEAGDLLIGDYAATGREGSITELKDFTATSLADLDALSGLLPEETRGSLVRAGDVLATIDAQVDQLCPTCAGEGITRIPSWLLQAVGRLSDDVLTAGTGPRADSETTRPRQRQQPLGPGSVTVPPQGGQTSPTDVLPSPSPVGGGGGDDGSPSTGGGKDPLTDLLDGDEPVSGPGGGGDVGEDLGEVVDDLEDTVGGVVGGVGGVVGGLTDPLTGG</sequence>